<dbReference type="Proteomes" id="UP000216533">
    <property type="component" value="Unassembled WGS sequence"/>
</dbReference>
<dbReference type="GO" id="GO:0016787">
    <property type="term" value="F:hydrolase activity"/>
    <property type="evidence" value="ECO:0007669"/>
    <property type="project" value="UniProtKB-KW"/>
</dbReference>
<dbReference type="InterPro" id="IPR020476">
    <property type="entry name" value="Nudix_hydrolase"/>
</dbReference>
<gene>
    <name evidence="7" type="ORF">CGZ92_09630</name>
</gene>
<keyword evidence="3 5" id="KW-0378">Hydrolase</keyword>
<accession>A0A255E5A3</accession>
<evidence type="ECO:0000256" key="1">
    <source>
        <dbReference type="ARBA" id="ARBA00001946"/>
    </source>
</evidence>
<sequence>MQWDDPPDADTLRRGVSLAADDALIAHGLRRLEINLRTDDRIGRRAVHGAGFRLEGIKRRYVRIDGEEVDVALYARLAEDIVYGERGFTSVMDSVLPTKRLIAHALLRDESGRLLYLSTNYKNDWELPGGVAERGESPRTAAEREVTEELGIEVPLSRVLVVDWLPPYQGWSDAIEFIFDGGVLTPAQVESIRLQRSEITDLHWTDVEEASGHLQPAIAERLRVAVAAIDGSAPVPTEAGRPLA</sequence>
<dbReference type="SUPFAM" id="SSF55729">
    <property type="entry name" value="Acyl-CoA N-acyltransferases (Nat)"/>
    <property type="match status" value="1"/>
</dbReference>
<organism evidence="7 8">
    <name type="scientific">Parenemella sanctibonifatiensis</name>
    <dbReference type="NCBI Taxonomy" id="2016505"/>
    <lineage>
        <taxon>Bacteria</taxon>
        <taxon>Bacillati</taxon>
        <taxon>Actinomycetota</taxon>
        <taxon>Actinomycetes</taxon>
        <taxon>Propionibacteriales</taxon>
        <taxon>Propionibacteriaceae</taxon>
        <taxon>Parenemella</taxon>
    </lineage>
</organism>
<dbReference type="CDD" id="cd18876">
    <property type="entry name" value="NUDIX_Hydrolase"/>
    <property type="match status" value="1"/>
</dbReference>
<dbReference type="InterPro" id="IPR015797">
    <property type="entry name" value="NUDIX_hydrolase-like_dom_sf"/>
</dbReference>
<name>A0A255E5A3_9ACTN</name>
<dbReference type="EMBL" id="NMVI01000018">
    <property type="protein sequence ID" value="OYN86696.1"/>
    <property type="molecule type" value="Genomic_DNA"/>
</dbReference>
<dbReference type="AlphaFoldDB" id="A0A255E5A3"/>
<dbReference type="Pfam" id="PF00293">
    <property type="entry name" value="NUDIX"/>
    <property type="match status" value="1"/>
</dbReference>
<comment type="similarity">
    <text evidence="2 5">Belongs to the Nudix hydrolase family.</text>
</comment>
<dbReference type="PROSITE" id="PS51462">
    <property type="entry name" value="NUDIX"/>
    <property type="match status" value="1"/>
</dbReference>
<dbReference type="InterPro" id="IPR020084">
    <property type="entry name" value="NUDIX_hydrolase_CS"/>
</dbReference>
<evidence type="ECO:0000313" key="8">
    <source>
        <dbReference type="Proteomes" id="UP000216533"/>
    </source>
</evidence>
<dbReference type="PANTHER" id="PTHR43046">
    <property type="entry name" value="GDP-MANNOSE MANNOSYL HYDROLASE"/>
    <property type="match status" value="1"/>
</dbReference>
<dbReference type="PANTHER" id="PTHR43046:SF12">
    <property type="entry name" value="GDP-MANNOSE MANNOSYL HYDROLASE"/>
    <property type="match status" value="1"/>
</dbReference>
<dbReference type="PRINTS" id="PR00502">
    <property type="entry name" value="NUDIXFAMILY"/>
</dbReference>
<evidence type="ECO:0000259" key="6">
    <source>
        <dbReference type="PROSITE" id="PS51462"/>
    </source>
</evidence>
<keyword evidence="4" id="KW-0460">Magnesium</keyword>
<evidence type="ECO:0000313" key="7">
    <source>
        <dbReference type="EMBL" id="OYN86696.1"/>
    </source>
</evidence>
<evidence type="ECO:0000256" key="5">
    <source>
        <dbReference type="RuleBase" id="RU003476"/>
    </source>
</evidence>
<reference evidence="7 8" key="1">
    <citation type="submission" date="2017-07" db="EMBL/GenBank/DDBJ databases">
        <title>Draft whole genome sequences of clinical Proprionibacteriaceae strains.</title>
        <authorList>
            <person name="Bernier A.-M."/>
            <person name="Bernard K."/>
            <person name="Domingo M.-C."/>
        </authorList>
    </citation>
    <scope>NUCLEOTIDE SEQUENCE [LARGE SCALE GENOMIC DNA]</scope>
    <source>
        <strain evidence="7 8">NML 160184</strain>
    </source>
</reference>
<comment type="caution">
    <text evidence="7">The sequence shown here is derived from an EMBL/GenBank/DDBJ whole genome shotgun (WGS) entry which is preliminary data.</text>
</comment>
<evidence type="ECO:0000256" key="4">
    <source>
        <dbReference type="ARBA" id="ARBA00022842"/>
    </source>
</evidence>
<dbReference type="Gene3D" id="3.90.79.10">
    <property type="entry name" value="Nucleoside Triphosphate Pyrophosphohydrolase"/>
    <property type="match status" value="1"/>
</dbReference>
<feature type="domain" description="Nudix hydrolase" evidence="6">
    <location>
        <begin position="98"/>
        <end position="230"/>
    </location>
</feature>
<protein>
    <submittedName>
        <fullName evidence="7">NUDIX hydrolase</fullName>
    </submittedName>
</protein>
<comment type="cofactor">
    <cofactor evidence="1">
        <name>Mg(2+)</name>
        <dbReference type="ChEBI" id="CHEBI:18420"/>
    </cofactor>
</comment>
<dbReference type="Gene3D" id="3.40.630.30">
    <property type="match status" value="1"/>
</dbReference>
<dbReference type="PROSITE" id="PS00893">
    <property type="entry name" value="NUDIX_BOX"/>
    <property type="match status" value="1"/>
</dbReference>
<dbReference type="InterPro" id="IPR000086">
    <property type="entry name" value="NUDIX_hydrolase_dom"/>
</dbReference>
<evidence type="ECO:0000256" key="2">
    <source>
        <dbReference type="ARBA" id="ARBA00005582"/>
    </source>
</evidence>
<proteinExistence type="inferred from homology"/>
<evidence type="ECO:0000256" key="3">
    <source>
        <dbReference type="ARBA" id="ARBA00022801"/>
    </source>
</evidence>
<dbReference type="SUPFAM" id="SSF55811">
    <property type="entry name" value="Nudix"/>
    <property type="match status" value="1"/>
</dbReference>
<dbReference type="InterPro" id="IPR016181">
    <property type="entry name" value="Acyl_CoA_acyltransferase"/>
</dbReference>